<gene>
    <name evidence="1" type="ORF">EYC87_17285</name>
</gene>
<dbReference type="RefSeq" id="WP_279253974.1">
    <property type="nucleotide sequence ID" value="NZ_SHNP01000007.1"/>
</dbReference>
<dbReference type="EMBL" id="SHNP01000007">
    <property type="protein sequence ID" value="MCX2975337.1"/>
    <property type="molecule type" value="Genomic_DNA"/>
</dbReference>
<keyword evidence="2" id="KW-1185">Reference proteome</keyword>
<proteinExistence type="predicted"/>
<reference evidence="1" key="1">
    <citation type="submission" date="2019-02" db="EMBL/GenBank/DDBJ databases">
        <authorList>
            <person name="Li S.-H."/>
        </authorList>
    </citation>
    <scope>NUCLEOTIDE SEQUENCE</scope>
    <source>
        <strain evidence="1">IMCC8485</strain>
    </source>
</reference>
<dbReference type="PROSITE" id="PS51257">
    <property type="entry name" value="PROKAR_LIPOPROTEIN"/>
    <property type="match status" value="1"/>
</dbReference>
<organism evidence="1 2">
    <name type="scientific">Candidatus Seongchinamella marina</name>
    <dbReference type="NCBI Taxonomy" id="2518990"/>
    <lineage>
        <taxon>Bacteria</taxon>
        <taxon>Pseudomonadati</taxon>
        <taxon>Pseudomonadota</taxon>
        <taxon>Gammaproteobacteria</taxon>
        <taxon>Cellvibrionales</taxon>
        <taxon>Halieaceae</taxon>
        <taxon>Seongchinamella</taxon>
    </lineage>
</organism>
<dbReference type="InterPro" id="IPR005358">
    <property type="entry name" value="Puta_zinc/iron-chelating_dom"/>
</dbReference>
<evidence type="ECO:0000313" key="2">
    <source>
        <dbReference type="Proteomes" id="UP001143307"/>
    </source>
</evidence>
<comment type="caution">
    <text evidence="1">The sequence shown here is derived from an EMBL/GenBank/DDBJ whole genome shotgun (WGS) entry which is preliminary data.</text>
</comment>
<sequence>MTVHGNKASAASSLCQSCGLCCTGFACEVVIVKPEGDEAYADRFANGLVLASDGQHRFLELPCPAFDGNCTMYEQRPSDCRSYQCDLLEKVLGGALSRDKADQVISEVQGRLRELATEYNAGRSDPLSEQETYAALQSDHLCAREKGLEQRFWQQNPKYLGLVFLREKYFVA</sequence>
<accession>A0ABT3SZB9</accession>
<protein>
    <submittedName>
        <fullName evidence="1">YkgJ family cysteine cluster protein</fullName>
    </submittedName>
</protein>
<name>A0ABT3SZB9_9GAMM</name>
<dbReference type="Pfam" id="PF03692">
    <property type="entry name" value="CxxCxxCC"/>
    <property type="match status" value="1"/>
</dbReference>
<evidence type="ECO:0000313" key="1">
    <source>
        <dbReference type="EMBL" id="MCX2975337.1"/>
    </source>
</evidence>
<dbReference type="Proteomes" id="UP001143307">
    <property type="component" value="Unassembled WGS sequence"/>
</dbReference>